<sequence length="280" mass="30771">MHRPALPPSREIELPGLGPLTIREIAGPAGAPTIVLLHGWTATADLNWFACYAALGEHFHVVAYDHRGHGTGLRIRQPFRLEDCADDAAAVADALGVDSFIPVGYSMGGTIAQLVWRRHRDRVDGLVLGATAPYFAGRRPERLSFVGLTGLATIARYTPAQARAWITDQVYLQRKSEQWGPWAAEQVAGHDWRMILEAGRAIGEFSSTDWIGDVDVPTSVVVTTADQVVPPRRQTKLWRWIPDADVFRVHGNHDAVVSEADLFASQLVRAIHATGRSHAR</sequence>
<dbReference type="RefSeq" id="WP_166657556.1">
    <property type="nucleotide sequence ID" value="NZ_SOAU01000001.1"/>
</dbReference>
<evidence type="ECO:0000259" key="1">
    <source>
        <dbReference type="Pfam" id="PF00561"/>
    </source>
</evidence>
<dbReference type="PANTHER" id="PTHR43798:SF33">
    <property type="entry name" value="HYDROLASE, PUTATIVE (AFU_ORTHOLOGUE AFUA_2G14860)-RELATED"/>
    <property type="match status" value="1"/>
</dbReference>
<feature type="domain" description="AB hydrolase-1" evidence="1">
    <location>
        <begin position="32"/>
        <end position="257"/>
    </location>
</feature>
<evidence type="ECO:0000313" key="2">
    <source>
        <dbReference type="EMBL" id="TDT16904.1"/>
    </source>
</evidence>
<dbReference type="GO" id="GO:0016020">
    <property type="term" value="C:membrane"/>
    <property type="evidence" value="ECO:0007669"/>
    <property type="project" value="TreeGrafter"/>
</dbReference>
<dbReference type="EMBL" id="SOAU01000001">
    <property type="protein sequence ID" value="TDT16904.1"/>
    <property type="molecule type" value="Genomic_DNA"/>
</dbReference>
<name>A0A4R7I1D0_9ACTN</name>
<dbReference type="PANTHER" id="PTHR43798">
    <property type="entry name" value="MONOACYLGLYCEROL LIPASE"/>
    <property type="match status" value="1"/>
</dbReference>
<evidence type="ECO:0000313" key="3">
    <source>
        <dbReference type="Proteomes" id="UP000294558"/>
    </source>
</evidence>
<gene>
    <name evidence="2" type="ORF">BDK89_2505</name>
</gene>
<organism evidence="2 3">
    <name type="scientific">Ilumatobacter fluminis</name>
    <dbReference type="NCBI Taxonomy" id="467091"/>
    <lineage>
        <taxon>Bacteria</taxon>
        <taxon>Bacillati</taxon>
        <taxon>Actinomycetota</taxon>
        <taxon>Acidimicrobiia</taxon>
        <taxon>Acidimicrobiales</taxon>
        <taxon>Ilumatobacteraceae</taxon>
        <taxon>Ilumatobacter</taxon>
    </lineage>
</organism>
<dbReference type="InterPro" id="IPR050266">
    <property type="entry name" value="AB_hydrolase_sf"/>
</dbReference>
<keyword evidence="3" id="KW-1185">Reference proteome</keyword>
<dbReference type="Gene3D" id="3.40.50.1820">
    <property type="entry name" value="alpha/beta hydrolase"/>
    <property type="match status" value="1"/>
</dbReference>
<dbReference type="InterPro" id="IPR029058">
    <property type="entry name" value="AB_hydrolase_fold"/>
</dbReference>
<accession>A0A4R7I1D0</accession>
<reference evidence="2 3" key="1">
    <citation type="submission" date="2019-03" db="EMBL/GenBank/DDBJ databases">
        <title>Sequencing the genomes of 1000 actinobacteria strains.</title>
        <authorList>
            <person name="Klenk H.-P."/>
        </authorList>
    </citation>
    <scope>NUCLEOTIDE SEQUENCE [LARGE SCALE GENOMIC DNA]</scope>
    <source>
        <strain evidence="2 3">DSM 18936</strain>
    </source>
</reference>
<dbReference type="InterPro" id="IPR000073">
    <property type="entry name" value="AB_hydrolase_1"/>
</dbReference>
<dbReference type="GO" id="GO:0003824">
    <property type="term" value="F:catalytic activity"/>
    <property type="evidence" value="ECO:0007669"/>
    <property type="project" value="UniProtKB-ARBA"/>
</dbReference>
<dbReference type="Pfam" id="PF00561">
    <property type="entry name" value="Abhydrolase_1"/>
    <property type="match status" value="1"/>
</dbReference>
<dbReference type="Proteomes" id="UP000294558">
    <property type="component" value="Unassembled WGS sequence"/>
</dbReference>
<dbReference type="AlphaFoldDB" id="A0A4R7I1D0"/>
<protein>
    <submittedName>
        <fullName evidence="2">3-oxoadipate enol-lactonase</fullName>
    </submittedName>
</protein>
<comment type="caution">
    <text evidence="2">The sequence shown here is derived from an EMBL/GenBank/DDBJ whole genome shotgun (WGS) entry which is preliminary data.</text>
</comment>
<proteinExistence type="predicted"/>
<dbReference type="SUPFAM" id="SSF53474">
    <property type="entry name" value="alpha/beta-Hydrolases"/>
    <property type="match status" value="1"/>
</dbReference>